<evidence type="ECO:0000256" key="3">
    <source>
        <dbReference type="ARBA" id="ARBA00022691"/>
    </source>
</evidence>
<feature type="binding site" evidence="12">
    <location>
        <position position="62"/>
    </location>
    <ligand>
        <name>[4Fe-4S] cluster</name>
        <dbReference type="ChEBI" id="CHEBI:49883"/>
        <label>1</label>
        <note>4Fe-4S-S-AdoMet</note>
    </ligand>
</feature>
<evidence type="ECO:0000256" key="4">
    <source>
        <dbReference type="ARBA" id="ARBA00022723"/>
    </source>
</evidence>
<dbReference type="NCBIfam" id="TIGR02666">
    <property type="entry name" value="moaA"/>
    <property type="match status" value="1"/>
</dbReference>
<dbReference type="Gene3D" id="3.20.20.70">
    <property type="entry name" value="Aldolase class I"/>
    <property type="match status" value="1"/>
</dbReference>
<dbReference type="PANTHER" id="PTHR22960">
    <property type="entry name" value="MOLYBDOPTERIN COFACTOR SYNTHESIS PROTEIN A"/>
    <property type="match status" value="1"/>
</dbReference>
<evidence type="ECO:0000259" key="13">
    <source>
        <dbReference type="PROSITE" id="PS51918"/>
    </source>
</evidence>
<keyword evidence="9 12" id="KW-0501">Molybdenum cofactor biosynthesis</keyword>
<feature type="binding site" evidence="12">
    <location>
        <position position="158"/>
    </location>
    <ligand>
        <name>S-adenosyl-L-methionine</name>
        <dbReference type="ChEBI" id="CHEBI:59789"/>
    </ligand>
</feature>
<dbReference type="InterPro" id="IPR058240">
    <property type="entry name" value="rSAM_sf"/>
</dbReference>
<comment type="function">
    <text evidence="12">Catalyzes the cyclization of GTP to (8S)-3',8-cyclo-7,8-dihydroguanosine 5'-triphosphate.</text>
</comment>
<reference evidence="14 15" key="1">
    <citation type="submission" date="2018-07" db="EMBL/GenBank/DDBJ databases">
        <title>Freshwater and sediment microbial communities from various areas in North America, analyzing microbe dynamics in response to fracking.</title>
        <authorList>
            <person name="Lamendella R."/>
        </authorList>
    </citation>
    <scope>NUCLEOTIDE SEQUENCE [LARGE SCALE GENOMIC DNA]</scope>
    <source>
        <strain evidence="14 15">105B</strain>
    </source>
</reference>
<dbReference type="EMBL" id="QPJI01000007">
    <property type="protein sequence ID" value="RCW68393.1"/>
    <property type="molecule type" value="Genomic_DNA"/>
</dbReference>
<dbReference type="Pfam" id="PF04055">
    <property type="entry name" value="Radical_SAM"/>
    <property type="match status" value="1"/>
</dbReference>
<sequence>MTLQGRGRYSPRGIGIRRALCHTWPKLMVILQQDLASMPQTRLTDRFGRTVNYVRLSVTDRCDFRCVYCMAEDMTFLPRQQVLTLEEIARLARNFVALGTEKIRLTGGEPLVRRDILELVREVGTYGLRDFAMTTNGSQLPTMAESLRKAGLQRLNISLDSLDADKFRAITRTGNLSQVLDGIDAARDAGFRGIKLNTVVMKARNDEEIPELIEFARQKQVDISFIEEMPLGQISEHDRGLALCTSEEVRDIIRRHHELIPATEDSGGPARYFRMPDSEVRVGFISPHSHNFCSTCNRVRVTVEGRLLLCLGNEHSVDLRRVLRGHPVTDDKLQEAIIKAMDLKPERHHFSSNGDVQILRFMNMTGG</sequence>
<dbReference type="SFLD" id="SFLDG01067">
    <property type="entry name" value="SPASM/twitch_domain_containing"/>
    <property type="match status" value="1"/>
</dbReference>
<feature type="binding site" evidence="12">
    <location>
        <position position="104"/>
    </location>
    <ligand>
        <name>GTP</name>
        <dbReference type="ChEBI" id="CHEBI:37565"/>
    </ligand>
</feature>
<evidence type="ECO:0000256" key="1">
    <source>
        <dbReference type="ARBA" id="ARBA00012167"/>
    </source>
</evidence>
<dbReference type="HAMAP" id="MF_01225_B">
    <property type="entry name" value="MoaA_B"/>
    <property type="match status" value="1"/>
</dbReference>
<evidence type="ECO:0000313" key="15">
    <source>
        <dbReference type="Proteomes" id="UP000253647"/>
    </source>
</evidence>
<dbReference type="GO" id="GO:0061798">
    <property type="term" value="F:GTP 3',8'-cyclase activity"/>
    <property type="evidence" value="ECO:0007669"/>
    <property type="project" value="UniProtKB-UniRule"/>
</dbReference>
<gene>
    <name evidence="12" type="primary">moaA</name>
    <name evidence="14" type="ORF">DET61_107133</name>
</gene>
<dbReference type="UniPathway" id="UPA00344"/>
<evidence type="ECO:0000256" key="10">
    <source>
        <dbReference type="ARBA" id="ARBA00023239"/>
    </source>
</evidence>
<dbReference type="GO" id="GO:0061799">
    <property type="term" value="F:cyclic pyranopterin monophosphate synthase activity"/>
    <property type="evidence" value="ECO:0007669"/>
    <property type="project" value="TreeGrafter"/>
</dbReference>
<dbReference type="InterPro" id="IPR007197">
    <property type="entry name" value="rSAM"/>
</dbReference>
<dbReference type="SUPFAM" id="SSF102114">
    <property type="entry name" value="Radical SAM enzymes"/>
    <property type="match status" value="1"/>
</dbReference>
<protein>
    <recommendedName>
        <fullName evidence="1 12">GTP 3',8-cyclase</fullName>
        <ecNumber evidence="1 12">4.1.99.22</ecNumber>
    </recommendedName>
    <alternativeName>
        <fullName evidence="12">Molybdenum cofactor biosynthesis protein A</fullName>
    </alternativeName>
</protein>
<keyword evidence="6 12" id="KW-0408">Iron</keyword>
<comment type="similarity">
    <text evidence="12">Belongs to the radical SAM superfamily. MoaA family.</text>
</comment>
<comment type="subunit">
    <text evidence="12">Monomer and homodimer.</text>
</comment>
<dbReference type="GO" id="GO:0005525">
    <property type="term" value="F:GTP binding"/>
    <property type="evidence" value="ECO:0007669"/>
    <property type="project" value="UniProtKB-UniRule"/>
</dbReference>
<dbReference type="InterPro" id="IPR050105">
    <property type="entry name" value="MoCo_biosynth_MoaA/MoaC"/>
</dbReference>
<keyword evidence="4 12" id="KW-0479">Metal-binding</keyword>
<comment type="caution">
    <text evidence="14">The sequence shown here is derived from an EMBL/GenBank/DDBJ whole genome shotgun (WGS) entry which is preliminary data.</text>
</comment>
<comment type="cofactor">
    <cofactor evidence="12">
        <name>[4Fe-4S] cluster</name>
        <dbReference type="ChEBI" id="CHEBI:49883"/>
    </cofactor>
    <text evidence="12">Binds 2 [4Fe-4S] clusters. Binds 1 [4Fe-4S] cluster coordinated with 3 cysteines and an exchangeable S-adenosyl-L-methionine and 1 [4Fe-4S] cluster coordinated with 3 cysteines and the GTP-derived substrate.</text>
</comment>
<dbReference type="EC" id="4.1.99.22" evidence="1 12"/>
<evidence type="ECO:0000256" key="8">
    <source>
        <dbReference type="ARBA" id="ARBA00023134"/>
    </source>
</evidence>
<evidence type="ECO:0000256" key="6">
    <source>
        <dbReference type="ARBA" id="ARBA00023004"/>
    </source>
</evidence>
<keyword evidence="7 12" id="KW-0411">Iron-sulfur</keyword>
<accession>A0A368XKB1</accession>
<dbReference type="InterPro" id="IPR013785">
    <property type="entry name" value="Aldolase_TIM"/>
</dbReference>
<feature type="binding site" evidence="12">
    <location>
        <position position="310"/>
    </location>
    <ligand>
        <name>[4Fe-4S] cluster</name>
        <dbReference type="ChEBI" id="CHEBI:49883"/>
        <label>2</label>
        <note>4Fe-4S-substrate</note>
    </ligand>
</feature>
<dbReference type="SFLD" id="SFLDG01383">
    <property type="entry name" value="cyclic_pyranopterin_phosphate"/>
    <property type="match status" value="1"/>
</dbReference>
<keyword evidence="5 12" id="KW-0547">Nucleotide-binding</keyword>
<dbReference type="GO" id="GO:0051539">
    <property type="term" value="F:4 iron, 4 sulfur cluster binding"/>
    <property type="evidence" value="ECO:0007669"/>
    <property type="project" value="UniProtKB-UniRule"/>
</dbReference>
<dbReference type="SFLD" id="SFLDS00029">
    <property type="entry name" value="Radical_SAM"/>
    <property type="match status" value="1"/>
</dbReference>
<evidence type="ECO:0000256" key="2">
    <source>
        <dbReference type="ARBA" id="ARBA00022485"/>
    </source>
</evidence>
<dbReference type="CDD" id="cd21117">
    <property type="entry name" value="Twitch_MoaA"/>
    <property type="match status" value="1"/>
</dbReference>
<dbReference type="SMART" id="SM00729">
    <property type="entry name" value="Elp3"/>
    <property type="match status" value="1"/>
</dbReference>
<dbReference type="GO" id="GO:1904047">
    <property type="term" value="F:S-adenosyl-L-methionine binding"/>
    <property type="evidence" value="ECO:0007669"/>
    <property type="project" value="UniProtKB-UniRule"/>
</dbReference>
<feature type="binding site" evidence="12">
    <location>
        <position position="108"/>
    </location>
    <ligand>
        <name>S-adenosyl-L-methionine</name>
        <dbReference type="ChEBI" id="CHEBI:59789"/>
    </ligand>
</feature>
<name>A0A368XKB1_MARNT</name>
<dbReference type="InterPro" id="IPR013483">
    <property type="entry name" value="MoaA"/>
</dbReference>
<feature type="binding site" evidence="12">
    <location>
        <position position="293"/>
    </location>
    <ligand>
        <name>[4Fe-4S] cluster</name>
        <dbReference type="ChEBI" id="CHEBI:49883"/>
        <label>2</label>
        <note>4Fe-4S-substrate</note>
    </ligand>
</feature>
<dbReference type="GO" id="GO:0046872">
    <property type="term" value="F:metal ion binding"/>
    <property type="evidence" value="ECO:0007669"/>
    <property type="project" value="UniProtKB-KW"/>
</dbReference>
<dbReference type="InterPro" id="IPR006638">
    <property type="entry name" value="Elp3/MiaA/NifB-like_rSAM"/>
</dbReference>
<evidence type="ECO:0000256" key="5">
    <source>
        <dbReference type="ARBA" id="ARBA00022741"/>
    </source>
</evidence>
<feature type="domain" description="Radical SAM core" evidence="13">
    <location>
        <begin position="46"/>
        <end position="262"/>
    </location>
</feature>
<evidence type="ECO:0000256" key="11">
    <source>
        <dbReference type="ARBA" id="ARBA00048697"/>
    </source>
</evidence>
<feature type="binding site" evidence="12">
    <location>
        <begin position="298"/>
        <end position="300"/>
    </location>
    <ligand>
        <name>GTP</name>
        <dbReference type="ChEBI" id="CHEBI:37565"/>
    </ligand>
</feature>
<comment type="pathway">
    <text evidence="12">Cofactor biosynthesis; molybdopterin biosynthesis.</text>
</comment>
<feature type="binding site" evidence="12">
    <location>
        <position position="69"/>
    </location>
    <ligand>
        <name>[4Fe-4S] cluster</name>
        <dbReference type="ChEBI" id="CHEBI:49883"/>
        <label>1</label>
        <note>4Fe-4S-S-AdoMet</note>
    </ligand>
</feature>
<feature type="binding site" evidence="12">
    <location>
        <position position="66"/>
    </location>
    <ligand>
        <name>[4Fe-4S] cluster</name>
        <dbReference type="ChEBI" id="CHEBI:49883"/>
        <label>1</label>
        <note>4Fe-4S-S-AdoMet</note>
    </ligand>
</feature>
<feature type="binding site" evidence="12">
    <location>
        <position position="55"/>
    </location>
    <ligand>
        <name>GTP</name>
        <dbReference type="ChEBI" id="CHEBI:37565"/>
    </ligand>
</feature>
<keyword evidence="3 12" id="KW-0949">S-adenosyl-L-methionine</keyword>
<feature type="binding site" evidence="12">
    <location>
        <position position="134"/>
    </location>
    <ligand>
        <name>GTP</name>
        <dbReference type="ChEBI" id="CHEBI:37565"/>
    </ligand>
</feature>
<organism evidence="14 15">
    <name type="scientific">Marinobacter nauticus</name>
    <name type="common">Marinobacter hydrocarbonoclasticus</name>
    <name type="synonym">Marinobacter aquaeolei</name>
    <dbReference type="NCBI Taxonomy" id="2743"/>
    <lineage>
        <taxon>Bacteria</taxon>
        <taxon>Pseudomonadati</taxon>
        <taxon>Pseudomonadota</taxon>
        <taxon>Gammaproteobacteria</taxon>
        <taxon>Pseudomonadales</taxon>
        <taxon>Marinobacteraceae</taxon>
        <taxon>Marinobacter</taxon>
    </lineage>
</organism>
<evidence type="ECO:0000256" key="12">
    <source>
        <dbReference type="HAMAP-Rule" id="MF_01225"/>
    </source>
</evidence>
<keyword evidence="10 12" id="KW-0456">Lyase</keyword>
<dbReference type="PROSITE" id="PS51918">
    <property type="entry name" value="RADICAL_SAM"/>
    <property type="match status" value="1"/>
</dbReference>
<feature type="binding site" evidence="12">
    <location>
        <position position="68"/>
    </location>
    <ligand>
        <name>S-adenosyl-L-methionine</name>
        <dbReference type="ChEBI" id="CHEBI:59789"/>
    </ligand>
</feature>
<dbReference type="InterPro" id="IPR010505">
    <property type="entry name" value="MoaA_twitch"/>
</dbReference>
<dbReference type="Proteomes" id="UP000253647">
    <property type="component" value="Unassembled WGS sequence"/>
</dbReference>
<dbReference type="InterPro" id="IPR040064">
    <property type="entry name" value="MoaA-like"/>
</dbReference>
<dbReference type="SFLD" id="SFLDG01386">
    <property type="entry name" value="main_SPASM_domain-containing"/>
    <property type="match status" value="1"/>
</dbReference>
<dbReference type="AlphaFoldDB" id="A0A368XKB1"/>
<evidence type="ECO:0000313" key="14">
    <source>
        <dbReference type="EMBL" id="RCW68393.1"/>
    </source>
</evidence>
<dbReference type="GO" id="GO:0006777">
    <property type="term" value="P:Mo-molybdopterin cofactor biosynthetic process"/>
    <property type="evidence" value="ECO:0007669"/>
    <property type="project" value="UniProtKB-UniRule"/>
</dbReference>
<dbReference type="InterPro" id="IPR000385">
    <property type="entry name" value="MoaA_NifB_PqqE_Fe-S-bd_CS"/>
</dbReference>
<evidence type="ECO:0000256" key="9">
    <source>
        <dbReference type="ARBA" id="ARBA00023150"/>
    </source>
</evidence>
<dbReference type="NCBIfam" id="NF001199">
    <property type="entry name" value="PRK00164.2-1"/>
    <property type="match status" value="1"/>
</dbReference>
<dbReference type="Pfam" id="PF06463">
    <property type="entry name" value="Mob_synth_C"/>
    <property type="match status" value="1"/>
</dbReference>
<evidence type="ECO:0000256" key="7">
    <source>
        <dbReference type="ARBA" id="ARBA00023014"/>
    </source>
</evidence>
<feature type="binding site" evidence="12">
    <location>
        <position position="229"/>
    </location>
    <ligand>
        <name>S-adenosyl-L-methionine</name>
        <dbReference type="ChEBI" id="CHEBI:59789"/>
    </ligand>
</feature>
<dbReference type="PANTHER" id="PTHR22960:SF0">
    <property type="entry name" value="MOLYBDENUM COFACTOR BIOSYNTHESIS PROTEIN 1"/>
    <property type="match status" value="1"/>
</dbReference>
<keyword evidence="2 12" id="KW-0004">4Fe-4S</keyword>
<comment type="catalytic activity">
    <reaction evidence="11 12">
        <text>GTP + AH2 + S-adenosyl-L-methionine = (8S)-3',8-cyclo-7,8-dihydroguanosine 5'-triphosphate + 5'-deoxyadenosine + L-methionine + A + H(+)</text>
        <dbReference type="Rhea" id="RHEA:49576"/>
        <dbReference type="ChEBI" id="CHEBI:13193"/>
        <dbReference type="ChEBI" id="CHEBI:15378"/>
        <dbReference type="ChEBI" id="CHEBI:17319"/>
        <dbReference type="ChEBI" id="CHEBI:17499"/>
        <dbReference type="ChEBI" id="CHEBI:37565"/>
        <dbReference type="ChEBI" id="CHEBI:57844"/>
        <dbReference type="ChEBI" id="CHEBI:59789"/>
        <dbReference type="ChEBI" id="CHEBI:131766"/>
        <dbReference type="EC" id="4.1.99.22"/>
    </reaction>
</comment>
<proteinExistence type="inferred from homology"/>
<dbReference type="PROSITE" id="PS01305">
    <property type="entry name" value="MOAA_NIFB_PQQE"/>
    <property type="match status" value="1"/>
</dbReference>
<keyword evidence="8 12" id="KW-0342">GTP-binding</keyword>
<feature type="binding site" evidence="12">
    <location>
        <position position="195"/>
    </location>
    <ligand>
        <name>GTP</name>
        <dbReference type="ChEBI" id="CHEBI:37565"/>
    </ligand>
</feature>
<feature type="binding site" evidence="12">
    <location>
        <position position="296"/>
    </location>
    <ligand>
        <name>[4Fe-4S] cluster</name>
        <dbReference type="ChEBI" id="CHEBI:49883"/>
        <label>2</label>
        <note>4Fe-4S-substrate</note>
    </ligand>
</feature>
<dbReference type="CDD" id="cd01335">
    <property type="entry name" value="Radical_SAM"/>
    <property type="match status" value="1"/>
</dbReference>